<dbReference type="AlphaFoldDB" id="A0A1X7R0J4"/>
<feature type="region of interest" description="Disordered" evidence="8">
    <location>
        <begin position="674"/>
        <end position="730"/>
    </location>
</feature>
<dbReference type="InterPro" id="IPR050164">
    <property type="entry name" value="Peptidase_C19"/>
</dbReference>
<dbReference type="CDD" id="cd02662">
    <property type="entry name" value="Peptidase_C19F"/>
    <property type="match status" value="1"/>
</dbReference>
<dbReference type="InterPro" id="IPR038765">
    <property type="entry name" value="Papain-like_cys_pep_sf"/>
</dbReference>
<evidence type="ECO:0000313" key="12">
    <source>
        <dbReference type="Proteomes" id="UP000196158"/>
    </source>
</evidence>
<proteinExistence type="inferred from homology"/>
<dbReference type="Proteomes" id="UP000196158">
    <property type="component" value="Unassembled WGS sequence"/>
</dbReference>
<keyword evidence="5 7" id="KW-0378">Hydrolase</keyword>
<dbReference type="GO" id="GO:0006508">
    <property type="term" value="P:proteolysis"/>
    <property type="evidence" value="ECO:0007669"/>
    <property type="project" value="UniProtKB-KW"/>
</dbReference>
<feature type="region of interest" description="Disordered" evidence="8">
    <location>
        <begin position="458"/>
        <end position="509"/>
    </location>
</feature>
<dbReference type="PROSITE" id="PS50235">
    <property type="entry name" value="USP_3"/>
    <property type="match status" value="1"/>
</dbReference>
<name>A0A1X7R0J4_9SACH</name>
<dbReference type="GO" id="GO:0005634">
    <property type="term" value="C:nucleus"/>
    <property type="evidence" value="ECO:0007669"/>
    <property type="project" value="TreeGrafter"/>
</dbReference>
<dbReference type="Pfam" id="PF00443">
    <property type="entry name" value="UCH"/>
    <property type="match status" value="1"/>
</dbReference>
<dbReference type="EC" id="3.4.19.12" evidence="7"/>
<gene>
    <name evidence="11" type="ORF">KASA_0Q13167G</name>
</gene>
<keyword evidence="4 7" id="KW-0833">Ubl conjugation pathway</keyword>
<dbReference type="PROSITE" id="PS00973">
    <property type="entry name" value="USP_2"/>
    <property type="match status" value="1"/>
</dbReference>
<keyword evidence="3 7" id="KW-0645">Protease</keyword>
<comment type="similarity">
    <text evidence="2 7">Belongs to the peptidase C19 family.</text>
</comment>
<feature type="compositionally biased region" description="Acidic residues" evidence="8">
    <location>
        <begin position="458"/>
        <end position="470"/>
    </location>
</feature>
<keyword evidence="9" id="KW-0732">Signal</keyword>
<evidence type="ECO:0000256" key="1">
    <source>
        <dbReference type="ARBA" id="ARBA00000707"/>
    </source>
</evidence>
<evidence type="ECO:0000256" key="5">
    <source>
        <dbReference type="ARBA" id="ARBA00022801"/>
    </source>
</evidence>
<evidence type="ECO:0000259" key="10">
    <source>
        <dbReference type="PROSITE" id="PS50235"/>
    </source>
</evidence>
<dbReference type="PANTHER" id="PTHR24006:SF888">
    <property type="entry name" value="UBIQUITIN CARBOXYL-TERMINAL HYDROLASE 30"/>
    <property type="match status" value="1"/>
</dbReference>
<dbReference type="GO" id="GO:0004843">
    <property type="term" value="F:cysteine-type deubiquitinase activity"/>
    <property type="evidence" value="ECO:0007669"/>
    <property type="project" value="UniProtKB-UniRule"/>
</dbReference>
<keyword evidence="12" id="KW-1185">Reference proteome</keyword>
<feature type="compositionally biased region" description="Basic and acidic residues" evidence="8">
    <location>
        <begin position="693"/>
        <end position="709"/>
    </location>
</feature>
<evidence type="ECO:0000256" key="7">
    <source>
        <dbReference type="RuleBase" id="RU366025"/>
    </source>
</evidence>
<dbReference type="EMBL" id="FXLY01000002">
    <property type="protein sequence ID" value="SMN18776.1"/>
    <property type="molecule type" value="Genomic_DNA"/>
</dbReference>
<dbReference type="InterPro" id="IPR001394">
    <property type="entry name" value="Peptidase_C19_UCH"/>
</dbReference>
<evidence type="ECO:0000256" key="3">
    <source>
        <dbReference type="ARBA" id="ARBA00022670"/>
    </source>
</evidence>
<dbReference type="SUPFAM" id="SSF54001">
    <property type="entry name" value="Cysteine proteinases"/>
    <property type="match status" value="1"/>
</dbReference>
<feature type="signal peptide" evidence="9">
    <location>
        <begin position="1"/>
        <end position="21"/>
    </location>
</feature>
<dbReference type="Gene3D" id="3.90.70.10">
    <property type="entry name" value="Cysteine proteinases"/>
    <property type="match status" value="2"/>
</dbReference>
<evidence type="ECO:0000256" key="8">
    <source>
        <dbReference type="SAM" id="MobiDB-lite"/>
    </source>
</evidence>
<evidence type="ECO:0000256" key="4">
    <source>
        <dbReference type="ARBA" id="ARBA00022786"/>
    </source>
</evidence>
<feature type="chain" id="PRO_5012033132" description="Ubiquitin carboxyl-terminal hydrolase" evidence="9">
    <location>
        <begin position="22"/>
        <end position="730"/>
    </location>
</feature>
<feature type="compositionally biased region" description="Acidic residues" evidence="8">
    <location>
        <begin position="566"/>
        <end position="580"/>
    </location>
</feature>
<evidence type="ECO:0000256" key="2">
    <source>
        <dbReference type="ARBA" id="ARBA00009085"/>
    </source>
</evidence>
<dbReference type="PROSITE" id="PS00972">
    <property type="entry name" value="USP_1"/>
    <property type="match status" value="1"/>
</dbReference>
<feature type="domain" description="USP" evidence="10">
    <location>
        <begin position="60"/>
        <end position="655"/>
    </location>
</feature>
<sequence>MNLYQLFQLLLTLFIIKLSLPFARRMYSNVKRNTRNLLMPRNNNRYVQNEAFLKRGGYLAGLLNEGNTCFMNSVLQSLASSQELMKFLQETIDKDEDDSNEVKFSIALLDLLNKLDGKYGTQRAWFETTKLLKTMSNGPNKNIILGYDQEDAQEFFQQILLELEKDVKLVNQEEADEKKANNGNHKKHVCQKDLPTDALLNQDDLQKVGTVYIPTDQIEPNLVNSKEENYYTPFRLVTPLDGTTVERVGCLTCGENGGIRYSVFSGLSLNLPSENIGATLKLTELLNEWSKPEIIEGVDCNRCALNAVREHLQNQIESNSAMPTKLADAIKGRIAKLDDVLSKPVIDDEDYKELHTENMVRKCSKSKQIIMSRPPPLLSIHINRSVFDPRTYMIRKNNSRVLFKSRINLGPWCCTPNEINLDARLPLSKKEPVSDESSEDENIGGEYYANLHHRFEQEFEDSDEDSDEEGYNVQNARRKDVTDYDPLGGEMDDSDYSTEQHGQEEDGVEYIEEVDSLGNTIRRKIIKTEENDVDEKEDMDVEHVENNMDCDSDENHVALEDRRDSDSDDSEPETNFDEDTKEQIVPKLSTVPATPLTYSLRAVIIHYGTHNYGHYIVFRKHRGLWWRISDETADVVEEEEVLSTPGVFMLFYEYDYDQATGKMKDDIAEYEEEDSFPEILPEKQTTEASGIDINERSENRSNEQEKEESLTEEEQLPESLETMQAEDKLN</sequence>
<comment type="catalytic activity">
    <reaction evidence="1 7">
        <text>Thiol-dependent hydrolysis of ester, thioester, amide, peptide and isopeptide bonds formed by the C-terminal Gly of ubiquitin (a 76-residue protein attached to proteins as an intracellular targeting signal).</text>
        <dbReference type="EC" id="3.4.19.12"/>
    </reaction>
</comment>
<dbReference type="InterPro" id="IPR018200">
    <property type="entry name" value="USP_CS"/>
</dbReference>
<feature type="region of interest" description="Disordered" evidence="8">
    <location>
        <begin position="545"/>
        <end position="581"/>
    </location>
</feature>
<protein>
    <recommendedName>
        <fullName evidence="7">Ubiquitin carboxyl-terminal hydrolase</fullName>
        <ecNumber evidence="7">3.4.19.12</ecNumber>
    </recommendedName>
</protein>
<dbReference type="STRING" id="1789683.A0A1X7R0J4"/>
<dbReference type="GO" id="GO:0016579">
    <property type="term" value="P:protein deubiquitination"/>
    <property type="evidence" value="ECO:0007669"/>
    <property type="project" value="InterPro"/>
</dbReference>
<feature type="compositionally biased region" description="Basic and acidic residues" evidence="8">
    <location>
        <begin position="553"/>
        <end position="565"/>
    </location>
</feature>
<dbReference type="OrthoDB" id="2020758at2759"/>
<evidence type="ECO:0000256" key="9">
    <source>
        <dbReference type="SAM" id="SignalP"/>
    </source>
</evidence>
<dbReference type="InterPro" id="IPR028889">
    <property type="entry name" value="USP"/>
</dbReference>
<evidence type="ECO:0000256" key="6">
    <source>
        <dbReference type="ARBA" id="ARBA00022807"/>
    </source>
</evidence>
<dbReference type="PANTHER" id="PTHR24006">
    <property type="entry name" value="UBIQUITIN CARBOXYL-TERMINAL HYDROLASE"/>
    <property type="match status" value="1"/>
</dbReference>
<dbReference type="GO" id="GO:0005829">
    <property type="term" value="C:cytosol"/>
    <property type="evidence" value="ECO:0007669"/>
    <property type="project" value="TreeGrafter"/>
</dbReference>
<reference evidence="11 12" key="1">
    <citation type="submission" date="2017-04" db="EMBL/GenBank/DDBJ databases">
        <authorList>
            <person name="Afonso C.L."/>
            <person name="Miller P.J."/>
            <person name="Scott M.A."/>
            <person name="Spackman E."/>
            <person name="Goraichik I."/>
            <person name="Dimitrov K.M."/>
            <person name="Suarez D.L."/>
            <person name="Swayne D.E."/>
        </authorList>
    </citation>
    <scope>NUCLEOTIDE SEQUENCE [LARGE SCALE GENOMIC DNA]</scope>
</reference>
<keyword evidence="6 7" id="KW-0788">Thiol protease</keyword>
<accession>A0A1X7R0J4</accession>
<organism evidence="11 12">
    <name type="scientific">Maudiozyma saulgeensis</name>
    <dbReference type="NCBI Taxonomy" id="1789683"/>
    <lineage>
        <taxon>Eukaryota</taxon>
        <taxon>Fungi</taxon>
        <taxon>Dikarya</taxon>
        <taxon>Ascomycota</taxon>
        <taxon>Saccharomycotina</taxon>
        <taxon>Saccharomycetes</taxon>
        <taxon>Saccharomycetales</taxon>
        <taxon>Saccharomycetaceae</taxon>
        <taxon>Maudiozyma</taxon>
    </lineage>
</organism>
<evidence type="ECO:0000313" key="11">
    <source>
        <dbReference type="EMBL" id="SMN18776.1"/>
    </source>
</evidence>